<dbReference type="GO" id="GO:0005524">
    <property type="term" value="F:ATP binding"/>
    <property type="evidence" value="ECO:0007669"/>
    <property type="project" value="UniProtKB-KW"/>
</dbReference>
<dbReference type="SMART" id="SM00490">
    <property type="entry name" value="HELICc"/>
    <property type="match status" value="1"/>
</dbReference>
<dbReference type="EMBL" id="FXTI01000010">
    <property type="protein sequence ID" value="SMO87157.1"/>
    <property type="molecule type" value="Genomic_DNA"/>
</dbReference>
<keyword evidence="9" id="KW-0051">Antiviral defense</keyword>
<dbReference type="InterPro" id="IPR038257">
    <property type="entry name" value="CRISPR-assoc_Cas3_HD_sf"/>
</dbReference>
<evidence type="ECO:0000256" key="6">
    <source>
        <dbReference type="ARBA" id="ARBA00022801"/>
    </source>
</evidence>
<dbReference type="InterPro" id="IPR001650">
    <property type="entry name" value="Helicase_C-like"/>
</dbReference>
<dbReference type="GO" id="GO:0051607">
    <property type="term" value="P:defense response to virus"/>
    <property type="evidence" value="ECO:0007669"/>
    <property type="project" value="UniProtKB-KW"/>
</dbReference>
<dbReference type="PANTHER" id="PTHR47957:SF3">
    <property type="entry name" value="ATP-DEPENDENT HELICASE HRQ1"/>
    <property type="match status" value="1"/>
</dbReference>
<dbReference type="InterPro" id="IPR054712">
    <property type="entry name" value="Cas3-like_dom"/>
</dbReference>
<dbReference type="Gene3D" id="3.40.50.300">
    <property type="entry name" value="P-loop containing nucleotide triphosphate hydrolases"/>
    <property type="match status" value="2"/>
</dbReference>
<comment type="similarity">
    <text evidence="1">In the N-terminal section; belongs to the CRISPR-associated nuclease Cas3-HD family.</text>
</comment>
<dbReference type="GO" id="GO:0043138">
    <property type="term" value="F:3'-5' DNA helicase activity"/>
    <property type="evidence" value="ECO:0007669"/>
    <property type="project" value="TreeGrafter"/>
</dbReference>
<dbReference type="GO" id="GO:0003676">
    <property type="term" value="F:nucleic acid binding"/>
    <property type="evidence" value="ECO:0007669"/>
    <property type="project" value="InterPro"/>
</dbReference>
<keyword evidence="7" id="KW-0347">Helicase</keyword>
<organism evidence="12 13">
    <name type="scientific">Melghirimyces algeriensis</name>
    <dbReference type="NCBI Taxonomy" id="910412"/>
    <lineage>
        <taxon>Bacteria</taxon>
        <taxon>Bacillati</taxon>
        <taxon>Bacillota</taxon>
        <taxon>Bacilli</taxon>
        <taxon>Bacillales</taxon>
        <taxon>Thermoactinomycetaceae</taxon>
        <taxon>Melghirimyces</taxon>
    </lineage>
</organism>
<dbReference type="Gene3D" id="1.10.3210.30">
    <property type="match status" value="1"/>
</dbReference>
<dbReference type="GO" id="GO:0006289">
    <property type="term" value="P:nucleotide-excision repair"/>
    <property type="evidence" value="ECO:0007669"/>
    <property type="project" value="TreeGrafter"/>
</dbReference>
<dbReference type="GO" id="GO:0046872">
    <property type="term" value="F:metal ion binding"/>
    <property type="evidence" value="ECO:0007669"/>
    <property type="project" value="UniProtKB-KW"/>
</dbReference>
<dbReference type="InterPro" id="IPR006474">
    <property type="entry name" value="Helicase_Cas3_CRISPR-ass_core"/>
</dbReference>
<dbReference type="NCBIfam" id="TIGR01587">
    <property type="entry name" value="cas3_core"/>
    <property type="match status" value="1"/>
</dbReference>
<dbReference type="OrthoDB" id="9810236at2"/>
<reference evidence="12 13" key="1">
    <citation type="submission" date="2017-05" db="EMBL/GenBank/DDBJ databases">
        <authorList>
            <person name="Varghese N."/>
            <person name="Submissions S."/>
        </authorList>
    </citation>
    <scope>NUCLEOTIDE SEQUENCE [LARGE SCALE GENOMIC DNA]</scope>
    <source>
        <strain evidence="12 13">DSM 45474</strain>
    </source>
</reference>
<evidence type="ECO:0000256" key="8">
    <source>
        <dbReference type="ARBA" id="ARBA00022840"/>
    </source>
</evidence>
<dbReference type="CDD" id="cd09641">
    <property type="entry name" value="Cas3''_I"/>
    <property type="match status" value="1"/>
</dbReference>
<dbReference type="GO" id="GO:0036297">
    <property type="term" value="P:interstrand cross-link repair"/>
    <property type="evidence" value="ECO:0007669"/>
    <property type="project" value="TreeGrafter"/>
</dbReference>
<evidence type="ECO:0000256" key="9">
    <source>
        <dbReference type="ARBA" id="ARBA00023118"/>
    </source>
</evidence>
<evidence type="ECO:0000256" key="2">
    <source>
        <dbReference type="ARBA" id="ARBA00009046"/>
    </source>
</evidence>
<comment type="similarity">
    <text evidence="2">In the central section; belongs to the CRISPR-associated helicase Cas3 family.</text>
</comment>
<protein>
    <submittedName>
        <fullName evidence="12">CRISPR-associated helicase, Cas3 family</fullName>
    </submittedName>
</protein>
<dbReference type="AlphaFoldDB" id="A0A521ETC4"/>
<dbReference type="GO" id="GO:0004518">
    <property type="term" value="F:nuclease activity"/>
    <property type="evidence" value="ECO:0007669"/>
    <property type="project" value="UniProtKB-KW"/>
</dbReference>
<evidence type="ECO:0000313" key="12">
    <source>
        <dbReference type="EMBL" id="SMO87157.1"/>
    </source>
</evidence>
<dbReference type="PROSITE" id="PS51192">
    <property type="entry name" value="HELICASE_ATP_BIND_1"/>
    <property type="match status" value="1"/>
</dbReference>
<dbReference type="InterPro" id="IPR011545">
    <property type="entry name" value="DEAD/DEAH_box_helicase_dom"/>
</dbReference>
<evidence type="ECO:0000313" key="13">
    <source>
        <dbReference type="Proteomes" id="UP000315636"/>
    </source>
</evidence>
<evidence type="ECO:0000256" key="4">
    <source>
        <dbReference type="ARBA" id="ARBA00022723"/>
    </source>
</evidence>
<dbReference type="Pfam" id="PF22590">
    <property type="entry name" value="Cas3-like_C_2"/>
    <property type="match status" value="1"/>
</dbReference>
<sequence>MYSHIKKNEQGEVVWKKPLVQHLREVAVSADQMSPLPSRRDEKLLKQLHRINAYGHDFGKYTPYFQEYLWTGEKKGNLHHHSYISAVWTAWLLAKICPTRDGWGRYAPLLGFLVVLHHHGDLGSLEHDVPKKEDVNFELARLLGHVSHHRDKIEGLKKQVNSLFSYQETIENDYVSLLGSGVSIQEFSNDYLTAFGMLDRLREQLLTESDELRVQLFFYLQLLFSLLIDGDKHSAADVSFIERRSLPADLVDRYIADHFTKHPETPLDELRIDFAQTSKEQLSRFDVKKRLYTITSPTGSGKTLTSFSIALGMRAAVQKELGYEPRIIYALPFTSIIEQNYDVLRKLFSYIPDFYGSEGCYLLKHHHLAEVSYQENRTEKPISNALLLLESWESEVVITTFYQLLHSMIGFKNRYLKKIHQLCGSIIILDEVQNVPAEYWPLLNKMLKYVSQYLGCYILLLTATRPFIFEAGESREWLPPAKVKGYFQSLNRMKVIPVFPEHRGAWSEDEWFDRFAERYDREKSHLLILNTVQSSIHVYRRMVEYVDGHNVYYLSTNITPWERMKRLRAIEEDLKKRKPVIVVSTQVVEAGVDLDFDVVVRDLAPIDSIVQAAGRGNRNGKRGQGTLYVIPMMRNETHSDCTLVYGAIHRKLAVEGLTQAVIHERDFYRWIESYFTQKMGKTDYTVARDIWSGVRSLRFYDQNDPDNCETVSRFRLIEQQVDMASLFVQMDERAEEVWERYMAEVVAQPNGLLRKEAYLKLRRTFQSYIISVPLKRVKNLELHGSVFLLRNELLSQYYKVNDTGFVRHSEDADVWML</sequence>
<evidence type="ECO:0000256" key="3">
    <source>
        <dbReference type="ARBA" id="ARBA00022722"/>
    </source>
</evidence>
<keyword evidence="6" id="KW-0378">Hydrolase</keyword>
<proteinExistence type="inferred from homology"/>
<evidence type="ECO:0000256" key="1">
    <source>
        <dbReference type="ARBA" id="ARBA00006847"/>
    </source>
</evidence>
<dbReference type="PANTHER" id="PTHR47957">
    <property type="entry name" value="ATP-DEPENDENT HELICASE HRQ1"/>
    <property type="match status" value="1"/>
</dbReference>
<keyword evidence="3" id="KW-0540">Nuclease</keyword>
<evidence type="ECO:0000256" key="5">
    <source>
        <dbReference type="ARBA" id="ARBA00022741"/>
    </source>
</evidence>
<accession>A0A521ETC4</accession>
<dbReference type="Pfam" id="PF00270">
    <property type="entry name" value="DEAD"/>
    <property type="match status" value="1"/>
</dbReference>
<dbReference type="GO" id="GO:0016787">
    <property type="term" value="F:hydrolase activity"/>
    <property type="evidence" value="ECO:0007669"/>
    <property type="project" value="UniProtKB-KW"/>
</dbReference>
<evidence type="ECO:0000256" key="7">
    <source>
        <dbReference type="ARBA" id="ARBA00022806"/>
    </source>
</evidence>
<evidence type="ECO:0000259" key="10">
    <source>
        <dbReference type="PROSITE" id="PS51192"/>
    </source>
</evidence>
<dbReference type="SUPFAM" id="SSF52540">
    <property type="entry name" value="P-loop containing nucleoside triphosphate hydrolases"/>
    <property type="match status" value="1"/>
</dbReference>
<dbReference type="RefSeq" id="WP_142506392.1">
    <property type="nucleotide sequence ID" value="NZ_FXTI01000010.1"/>
</dbReference>
<feature type="domain" description="HD Cas3-type" evidence="11">
    <location>
        <begin position="12"/>
        <end position="234"/>
    </location>
</feature>
<dbReference type="CDD" id="cd17930">
    <property type="entry name" value="DEXHc_cas3"/>
    <property type="match status" value="1"/>
</dbReference>
<dbReference type="NCBIfam" id="TIGR01596">
    <property type="entry name" value="cas3_HD"/>
    <property type="match status" value="1"/>
</dbReference>
<keyword evidence="8" id="KW-0067">ATP-binding</keyword>
<keyword evidence="5" id="KW-0547">Nucleotide-binding</keyword>
<dbReference type="InterPro" id="IPR006483">
    <property type="entry name" value="CRISPR-assoc_Cas3_HD"/>
</dbReference>
<gene>
    <name evidence="12" type="ORF">SAMN06264849_110120</name>
</gene>
<name>A0A521ETC4_9BACL</name>
<dbReference type="InterPro" id="IPR014001">
    <property type="entry name" value="Helicase_ATP-bd"/>
</dbReference>
<dbReference type="Proteomes" id="UP000315636">
    <property type="component" value="Unassembled WGS sequence"/>
</dbReference>
<dbReference type="InterPro" id="IPR027417">
    <property type="entry name" value="P-loop_NTPase"/>
</dbReference>
<dbReference type="PROSITE" id="PS51643">
    <property type="entry name" value="HD_CAS3"/>
    <property type="match status" value="1"/>
</dbReference>
<feature type="domain" description="Helicase ATP-binding" evidence="10">
    <location>
        <begin position="283"/>
        <end position="464"/>
    </location>
</feature>
<evidence type="ECO:0000259" key="11">
    <source>
        <dbReference type="PROSITE" id="PS51643"/>
    </source>
</evidence>
<keyword evidence="13" id="KW-1185">Reference proteome</keyword>
<keyword evidence="4" id="KW-0479">Metal-binding</keyword>